<reference evidence="3 4" key="1">
    <citation type="submission" date="2018-10" db="EMBL/GenBank/DDBJ databases">
        <title>Fifty Aureobasidium pullulans genomes reveal a recombining polyextremotolerant generalist.</title>
        <authorList>
            <person name="Gostincar C."/>
            <person name="Turk M."/>
            <person name="Zajc J."/>
            <person name="Gunde-Cimerman N."/>
        </authorList>
    </citation>
    <scope>NUCLEOTIDE SEQUENCE [LARGE SCALE GENOMIC DNA]</scope>
    <source>
        <strain evidence="2 3">EXF-10081</strain>
        <strain evidence="1 4">EXF-11013</strain>
    </source>
</reference>
<organism evidence="1 4">
    <name type="scientific">Aureobasidium pullulans</name>
    <name type="common">Black yeast</name>
    <name type="synonym">Pullularia pullulans</name>
    <dbReference type="NCBI Taxonomy" id="5580"/>
    <lineage>
        <taxon>Eukaryota</taxon>
        <taxon>Fungi</taxon>
        <taxon>Dikarya</taxon>
        <taxon>Ascomycota</taxon>
        <taxon>Pezizomycotina</taxon>
        <taxon>Dothideomycetes</taxon>
        <taxon>Dothideomycetidae</taxon>
        <taxon>Dothideales</taxon>
        <taxon>Saccotheciaceae</taxon>
        <taxon>Aureobasidium</taxon>
    </lineage>
</organism>
<dbReference type="EMBL" id="QZAT01000256">
    <property type="protein sequence ID" value="THX21099.1"/>
    <property type="molecule type" value="Genomic_DNA"/>
</dbReference>
<gene>
    <name evidence="2" type="ORF">D6D12_10141</name>
    <name evidence="1" type="ORF">D6D22_08910</name>
</gene>
<evidence type="ECO:0000313" key="2">
    <source>
        <dbReference type="EMBL" id="THX21099.1"/>
    </source>
</evidence>
<accession>A0A4S8X3T1</accession>
<proteinExistence type="predicted"/>
<dbReference type="AlphaFoldDB" id="A0A4S8X3T1"/>
<comment type="caution">
    <text evidence="1">The sequence shown here is derived from an EMBL/GenBank/DDBJ whole genome shotgun (WGS) entry which is preliminary data.</text>
</comment>
<dbReference type="Proteomes" id="UP000310374">
    <property type="component" value="Unassembled WGS sequence"/>
</dbReference>
<evidence type="ECO:0000313" key="4">
    <source>
        <dbReference type="Proteomes" id="UP000310687"/>
    </source>
</evidence>
<evidence type="ECO:0000313" key="1">
    <source>
        <dbReference type="EMBL" id="THW33849.1"/>
    </source>
</evidence>
<evidence type="ECO:0000313" key="3">
    <source>
        <dbReference type="Proteomes" id="UP000310374"/>
    </source>
</evidence>
<dbReference type="EMBL" id="QZAL01000197">
    <property type="protein sequence ID" value="THW33849.1"/>
    <property type="molecule type" value="Genomic_DNA"/>
</dbReference>
<protein>
    <submittedName>
        <fullName evidence="1">Uncharacterized protein</fullName>
    </submittedName>
</protein>
<name>A0A4S8X3T1_AURPU</name>
<sequence length="148" mass="16634">MAFWSLFVVQRGDVLFLRRTTQSTIQLCAVDDATSTVLLTDAAEVHGLKSLEETSPPKSEWPPNGHNMRIVSIDTESCVVPKDMTPLRGYKYAQDMSELVIEHLDKKALVAKMSKVQVFLFLTLHAPTHLLLCQCTYNRHQCCVLSAN</sequence>
<dbReference type="Proteomes" id="UP000310687">
    <property type="component" value="Unassembled WGS sequence"/>
</dbReference>